<dbReference type="AlphaFoldDB" id="A0A9Q3E5L4"/>
<dbReference type="SUPFAM" id="SSF54160">
    <property type="entry name" value="Chromo domain-like"/>
    <property type="match status" value="1"/>
</dbReference>
<dbReference type="PROSITE" id="PS50013">
    <property type="entry name" value="CHROMO_2"/>
    <property type="match status" value="1"/>
</dbReference>
<reference evidence="2" key="1">
    <citation type="submission" date="2021-03" db="EMBL/GenBank/DDBJ databases">
        <title>Draft genome sequence of rust myrtle Austropuccinia psidii MF-1, a brazilian biotype.</title>
        <authorList>
            <person name="Quecine M.C."/>
            <person name="Pachon D.M.R."/>
            <person name="Bonatelli M.L."/>
            <person name="Correr F.H."/>
            <person name="Franceschini L.M."/>
            <person name="Leite T.F."/>
            <person name="Margarido G.R.A."/>
            <person name="Almeida C.A."/>
            <person name="Ferrarezi J.A."/>
            <person name="Labate C.A."/>
        </authorList>
    </citation>
    <scope>NUCLEOTIDE SEQUENCE</scope>
    <source>
        <strain evidence="2">MF-1</strain>
    </source>
</reference>
<sequence>MSVHPVFHVSLLEPVKQSTIPNQHEFTTPPFLVEGKQEWELHYVLDSKLKRGKLWYLVAWKGLTEDPERTTWEQVSNLISSPYLFKYFSTFYPDKPAPNT</sequence>
<dbReference type="Gene3D" id="2.40.50.40">
    <property type="match status" value="1"/>
</dbReference>
<dbReference type="Pfam" id="PF00385">
    <property type="entry name" value="Chromo"/>
    <property type="match status" value="1"/>
</dbReference>
<dbReference type="GO" id="GO:0006338">
    <property type="term" value="P:chromatin remodeling"/>
    <property type="evidence" value="ECO:0007669"/>
    <property type="project" value="UniProtKB-ARBA"/>
</dbReference>
<protein>
    <recommendedName>
        <fullName evidence="1">Chromo domain-containing protein</fullName>
    </recommendedName>
</protein>
<dbReference type="OrthoDB" id="3364639at2759"/>
<dbReference type="EMBL" id="AVOT02025182">
    <property type="protein sequence ID" value="MBW0516331.1"/>
    <property type="molecule type" value="Genomic_DNA"/>
</dbReference>
<dbReference type="InterPro" id="IPR023780">
    <property type="entry name" value="Chromo_domain"/>
</dbReference>
<dbReference type="InterPro" id="IPR000953">
    <property type="entry name" value="Chromo/chromo_shadow_dom"/>
</dbReference>
<evidence type="ECO:0000313" key="3">
    <source>
        <dbReference type="Proteomes" id="UP000765509"/>
    </source>
</evidence>
<evidence type="ECO:0000313" key="2">
    <source>
        <dbReference type="EMBL" id="MBW0516331.1"/>
    </source>
</evidence>
<evidence type="ECO:0000259" key="1">
    <source>
        <dbReference type="PROSITE" id="PS50013"/>
    </source>
</evidence>
<dbReference type="Proteomes" id="UP000765509">
    <property type="component" value="Unassembled WGS sequence"/>
</dbReference>
<gene>
    <name evidence="2" type="ORF">O181_056046</name>
</gene>
<dbReference type="CDD" id="cd00024">
    <property type="entry name" value="CD_CSD"/>
    <property type="match status" value="1"/>
</dbReference>
<feature type="domain" description="Chromo" evidence="1">
    <location>
        <begin position="39"/>
        <end position="100"/>
    </location>
</feature>
<name>A0A9Q3E5L4_9BASI</name>
<proteinExistence type="predicted"/>
<comment type="caution">
    <text evidence="2">The sequence shown here is derived from an EMBL/GenBank/DDBJ whole genome shotgun (WGS) entry which is preliminary data.</text>
</comment>
<dbReference type="InterPro" id="IPR016197">
    <property type="entry name" value="Chromo-like_dom_sf"/>
</dbReference>
<organism evidence="2 3">
    <name type="scientific">Austropuccinia psidii MF-1</name>
    <dbReference type="NCBI Taxonomy" id="1389203"/>
    <lineage>
        <taxon>Eukaryota</taxon>
        <taxon>Fungi</taxon>
        <taxon>Dikarya</taxon>
        <taxon>Basidiomycota</taxon>
        <taxon>Pucciniomycotina</taxon>
        <taxon>Pucciniomycetes</taxon>
        <taxon>Pucciniales</taxon>
        <taxon>Sphaerophragmiaceae</taxon>
        <taxon>Austropuccinia</taxon>
    </lineage>
</organism>
<accession>A0A9Q3E5L4</accession>
<keyword evidence="3" id="KW-1185">Reference proteome</keyword>